<evidence type="ECO:0000256" key="5">
    <source>
        <dbReference type="SAM" id="Phobius"/>
    </source>
</evidence>
<sequence length="170" mass="19616">MNKLINKSWISIILWGVILTVVLVTMPDMGKLVRDKGQAEIDANYSYSIAQNILKELDHVSKDDNVLDTIMVYHNKEKLSQENFNLIKEKVSNLESNKEKYGVKKVLNVFTNKDLEDQVISEDKTTLLVPISIEKQDRTVDEIREKISSLLKVDGVECYSKARILFWRTL</sequence>
<evidence type="ECO:0000313" key="7">
    <source>
        <dbReference type="EMBL" id="MFD1175385.1"/>
    </source>
</evidence>
<accession>A0ABW3RUM7</accession>
<feature type="domain" description="Membrane transport protein MMPL" evidence="6">
    <location>
        <begin position="55"/>
        <end position="149"/>
    </location>
</feature>
<keyword evidence="2 5" id="KW-0812">Transmembrane</keyword>
<reference evidence="8" key="1">
    <citation type="journal article" date="2019" name="Int. J. Syst. Evol. Microbiol.">
        <title>The Global Catalogue of Microorganisms (GCM) 10K type strain sequencing project: providing services to taxonomists for standard genome sequencing and annotation.</title>
        <authorList>
            <consortium name="The Broad Institute Genomics Platform"/>
            <consortium name="The Broad Institute Genome Sequencing Center for Infectious Disease"/>
            <person name="Wu L."/>
            <person name="Ma J."/>
        </authorList>
    </citation>
    <scope>NUCLEOTIDE SEQUENCE [LARGE SCALE GENOMIC DNA]</scope>
    <source>
        <strain evidence="8">CCUG 59189</strain>
    </source>
</reference>
<evidence type="ECO:0000256" key="3">
    <source>
        <dbReference type="ARBA" id="ARBA00022989"/>
    </source>
</evidence>
<evidence type="ECO:0000256" key="2">
    <source>
        <dbReference type="ARBA" id="ARBA00022692"/>
    </source>
</evidence>
<comment type="caution">
    <text evidence="7">The sequence shown here is derived from an EMBL/GenBank/DDBJ whole genome shotgun (WGS) entry which is preliminary data.</text>
</comment>
<comment type="subcellular location">
    <subcellularLocation>
        <location evidence="1">Membrane</location>
        <topology evidence="1">Multi-pass membrane protein</topology>
    </subcellularLocation>
</comment>
<keyword evidence="3 5" id="KW-1133">Transmembrane helix</keyword>
<gene>
    <name evidence="7" type="ORF">ACFQ3W_03605</name>
</gene>
<dbReference type="Proteomes" id="UP001597262">
    <property type="component" value="Unassembled WGS sequence"/>
</dbReference>
<keyword evidence="4 5" id="KW-0472">Membrane</keyword>
<evidence type="ECO:0000256" key="4">
    <source>
        <dbReference type="ARBA" id="ARBA00023136"/>
    </source>
</evidence>
<evidence type="ECO:0000313" key="8">
    <source>
        <dbReference type="Proteomes" id="UP001597262"/>
    </source>
</evidence>
<evidence type="ECO:0000259" key="6">
    <source>
        <dbReference type="Pfam" id="PF03176"/>
    </source>
</evidence>
<dbReference type="Pfam" id="PF03176">
    <property type="entry name" value="MMPL"/>
    <property type="match status" value="1"/>
</dbReference>
<proteinExistence type="predicted"/>
<dbReference type="RefSeq" id="WP_379316695.1">
    <property type="nucleotide sequence ID" value="NZ_JBHTLM010000002.1"/>
</dbReference>
<keyword evidence="8" id="KW-1185">Reference proteome</keyword>
<dbReference type="EMBL" id="JBHTLM010000002">
    <property type="protein sequence ID" value="MFD1175385.1"/>
    <property type="molecule type" value="Genomic_DNA"/>
</dbReference>
<evidence type="ECO:0000256" key="1">
    <source>
        <dbReference type="ARBA" id="ARBA00004141"/>
    </source>
</evidence>
<organism evidence="7 8">
    <name type="scientific">Paenibacillus puldeungensis</name>
    <dbReference type="NCBI Taxonomy" id="696536"/>
    <lineage>
        <taxon>Bacteria</taxon>
        <taxon>Bacillati</taxon>
        <taxon>Bacillota</taxon>
        <taxon>Bacilli</taxon>
        <taxon>Bacillales</taxon>
        <taxon>Paenibacillaceae</taxon>
        <taxon>Paenibacillus</taxon>
    </lineage>
</organism>
<dbReference type="InterPro" id="IPR004869">
    <property type="entry name" value="MMPL_dom"/>
</dbReference>
<protein>
    <submittedName>
        <fullName evidence="7">MMPL family transporter</fullName>
    </submittedName>
</protein>
<feature type="transmembrane region" description="Helical" evidence="5">
    <location>
        <begin position="6"/>
        <end position="26"/>
    </location>
</feature>
<name>A0ABW3RUM7_9BACL</name>